<evidence type="ECO:0000313" key="5">
    <source>
        <dbReference type="EMBL" id="ORY39084.1"/>
    </source>
</evidence>
<keyword evidence="4" id="KW-0539">Nucleus</keyword>
<evidence type="ECO:0000313" key="6">
    <source>
        <dbReference type="Proteomes" id="UP000193642"/>
    </source>
</evidence>
<evidence type="ECO:0008006" key="7">
    <source>
        <dbReference type="Google" id="ProtNLM"/>
    </source>
</evidence>
<dbReference type="PANTHER" id="PTHR46910:SF3">
    <property type="entry name" value="HALOTOLERANCE PROTEIN 9-RELATED"/>
    <property type="match status" value="1"/>
</dbReference>
<reference evidence="5 6" key="1">
    <citation type="submission" date="2016-07" db="EMBL/GenBank/DDBJ databases">
        <title>Pervasive Adenine N6-methylation of Active Genes in Fungi.</title>
        <authorList>
            <consortium name="DOE Joint Genome Institute"/>
            <person name="Mondo S.J."/>
            <person name="Dannebaum R.O."/>
            <person name="Kuo R.C."/>
            <person name="Labutti K."/>
            <person name="Haridas S."/>
            <person name="Kuo A."/>
            <person name="Salamov A."/>
            <person name="Ahrendt S.R."/>
            <person name="Lipzen A."/>
            <person name="Sullivan W."/>
            <person name="Andreopoulos W.B."/>
            <person name="Clum A."/>
            <person name="Lindquist E."/>
            <person name="Daum C."/>
            <person name="Ramamoorthy G.K."/>
            <person name="Gryganskyi A."/>
            <person name="Culley D."/>
            <person name="Magnuson J.K."/>
            <person name="James T.Y."/>
            <person name="O'Malley M.A."/>
            <person name="Stajich J.E."/>
            <person name="Spatafora J.W."/>
            <person name="Visel A."/>
            <person name="Grigoriev I.V."/>
        </authorList>
    </citation>
    <scope>NUCLEOTIDE SEQUENCE [LARGE SCALE GENOMIC DNA]</scope>
    <source>
        <strain evidence="5 6">JEL800</strain>
    </source>
</reference>
<dbReference type="GO" id="GO:0003700">
    <property type="term" value="F:DNA-binding transcription factor activity"/>
    <property type="evidence" value="ECO:0007669"/>
    <property type="project" value="InterPro"/>
</dbReference>
<name>A0A1Y2BWP7_9FUNG</name>
<evidence type="ECO:0000256" key="2">
    <source>
        <dbReference type="ARBA" id="ARBA00022723"/>
    </source>
</evidence>
<accession>A0A1Y2BWP7</accession>
<protein>
    <recommendedName>
        <fullName evidence="7">Transcription factor domain-containing protein</fullName>
    </recommendedName>
</protein>
<dbReference type="OrthoDB" id="2175481at2759"/>
<evidence type="ECO:0000256" key="3">
    <source>
        <dbReference type="ARBA" id="ARBA00023125"/>
    </source>
</evidence>
<comment type="caution">
    <text evidence="5">The sequence shown here is derived from an EMBL/GenBank/DDBJ whole genome shotgun (WGS) entry which is preliminary data.</text>
</comment>
<dbReference type="Proteomes" id="UP000193642">
    <property type="component" value="Unassembled WGS sequence"/>
</dbReference>
<evidence type="ECO:0000256" key="1">
    <source>
        <dbReference type="ARBA" id="ARBA00004123"/>
    </source>
</evidence>
<keyword evidence="6" id="KW-1185">Reference proteome</keyword>
<dbReference type="EMBL" id="MCGO01000041">
    <property type="protein sequence ID" value="ORY39084.1"/>
    <property type="molecule type" value="Genomic_DNA"/>
</dbReference>
<dbReference type="InterPro" id="IPR050987">
    <property type="entry name" value="AtrR-like"/>
</dbReference>
<dbReference type="CDD" id="cd12148">
    <property type="entry name" value="fungal_TF_MHR"/>
    <property type="match status" value="1"/>
</dbReference>
<evidence type="ECO:0000256" key="4">
    <source>
        <dbReference type="ARBA" id="ARBA00023242"/>
    </source>
</evidence>
<keyword evidence="3" id="KW-0238">DNA-binding</keyword>
<dbReference type="PANTHER" id="PTHR46910">
    <property type="entry name" value="TRANSCRIPTION FACTOR PDR1"/>
    <property type="match status" value="1"/>
</dbReference>
<sequence length="620" mass="69993">MQPEITGYQHCKQYPLDGTCSCCQSPSNSSHGASHSQLLLSEWLMKPLSYPPLFPPTPGELISTNACGGMPSSNIPIYSGPLYHPNMKFAFDIKEDTHGLLEIEDRDLLPTLDDFHLVYKDLTQNGSTWPPKVDSFDAESFLLGFYSVDPAFRLIQCATSAYYSYPVIPETVQLSYYKRAKKAMNRIVTQKPTLQTVQAYYAIYGFLLDKGQPLVALEFLKKAMSAMIELRMDFDPDDSPWLSPLNLTSRQKEERRRTFWVIYRQAVYEKAVSFAEIRVPMDPASMKAPSNVMNLGLVFSKMETKTWDSLILHQMGLIKQHYTIPSKSISELLKSDYTRNQYTTLRNLYSSIPSELLLISQDPTHVSPVEGADFVAQILKVSDKGIPPLNGFMVAAVSILYRPILFCTAYRACNPLVISLELRHNILEAITKCLQSAHRIVTLFIFLESVYEGRLFIDQVPENMRTLFFPHFSSALVEAAIVLWFIKCRMDSAWLAYVPLPLKDIAPKVLGLERYLNRIKSVARKEGEGAMKPLAKTVEAMIFEINGVDRQGYGADSSTEIESIEIGMAGIALDEDIMEANAKQVEPKAFMGLLGLEVGSGIRWKGRSEESWRLFWKLNG</sequence>
<organism evidence="5 6">
    <name type="scientific">Rhizoclosmatium globosum</name>
    <dbReference type="NCBI Taxonomy" id="329046"/>
    <lineage>
        <taxon>Eukaryota</taxon>
        <taxon>Fungi</taxon>
        <taxon>Fungi incertae sedis</taxon>
        <taxon>Chytridiomycota</taxon>
        <taxon>Chytridiomycota incertae sedis</taxon>
        <taxon>Chytridiomycetes</taxon>
        <taxon>Chytridiales</taxon>
        <taxon>Chytriomycetaceae</taxon>
        <taxon>Rhizoclosmatium</taxon>
    </lineage>
</organism>
<keyword evidence="2" id="KW-0479">Metal-binding</keyword>
<gene>
    <name evidence="5" type="ORF">BCR33DRAFT_720333</name>
</gene>
<dbReference type="AlphaFoldDB" id="A0A1Y2BWP7"/>
<proteinExistence type="predicted"/>
<dbReference type="GO" id="GO:0046872">
    <property type="term" value="F:metal ion binding"/>
    <property type="evidence" value="ECO:0007669"/>
    <property type="project" value="UniProtKB-KW"/>
</dbReference>
<comment type="subcellular location">
    <subcellularLocation>
        <location evidence="1">Nucleus</location>
    </subcellularLocation>
</comment>
<dbReference type="GO" id="GO:0003677">
    <property type="term" value="F:DNA binding"/>
    <property type="evidence" value="ECO:0007669"/>
    <property type="project" value="UniProtKB-KW"/>
</dbReference>
<dbReference type="GO" id="GO:0005634">
    <property type="term" value="C:nucleus"/>
    <property type="evidence" value="ECO:0007669"/>
    <property type="project" value="UniProtKB-SubCell"/>
</dbReference>